<reference evidence="3" key="1">
    <citation type="submission" date="2021-01" db="UniProtKB">
        <authorList>
            <consortium name="EnsemblMetazoa"/>
        </authorList>
    </citation>
    <scope>IDENTIFICATION</scope>
</reference>
<dbReference type="EnsemblMetazoa" id="XM_022815635">
    <property type="protein sequence ID" value="XP_022671370"/>
    <property type="gene ID" value="LOC111254614"/>
</dbReference>
<dbReference type="GO" id="GO:0000981">
    <property type="term" value="F:DNA-binding transcription factor activity, RNA polymerase II-specific"/>
    <property type="evidence" value="ECO:0007669"/>
    <property type="project" value="TreeGrafter"/>
</dbReference>
<sequence>MEFYWRTRNERTGSAFAHSMLSSCSSHKTSNKRDESVERKDEEGRIDSRPLVSPSMETLFRQRSSSGSSHVKVNYFERIREKNNNFDSDGTQHQADAQNFLTSNSISLSSVFPVCLLLGGNGDSSKPNSTNSAGLGVLSNIGSSSGLILSTVTSSSNPLRGFGLTALDNSTSSTNSITNPTSHHTFSNKSTSLLPFSLLTASGHRHWSTPQQQQRQIYHSQHGGGEGGTPHHLQQQQQLQHHEFDRIVHQCHNLQQQQQQQQQLASGNNSTATAGHPLADRASGGFHQAHSVLPNASIHHYVRQQHCLQSNSLQNQRGHHHHSQQRVDHHREEDLVGGRIFYEGGRATGGSSFYQLVAPAAQMVHPSHADNAPGNGPSTQQQQNSSSTAPLMTTTSAAMALSQNIQLETSSYVGSPESGSALTSATGLDPSSVGNQCTLSSSDLQEGSSTVGVLGGWSVNVTSPRDHSFTLNSQIITTQNNHNLTIENRLISEDSLYSTLGPDLTGSFSSTDILEYLPGIPIPCSLEDSKRSSDPSDSQGLMWELEPDEVEGHRGEASLGGLSKIGEEPDKLWSSVPGVSQQLPMEFDVNSVFKTDIKSESLAEPTLAELNANEDEDQILEGFDVSSFFMDSHDHDKPMTVTTSSNLSNSSPISMTSGNGGKNLDMFGQHLTSSQLSTVQDIKMEPTTVLGSSASRADSGGGPLFADLMAGTSSSSGLHTLSPPSSSQMAAPLSKDQGGVQAGPGASSSGTLPGFLNPLPPSVYALPLSSSFPSTSSGIPGKQHLGGGKAASRSFLHPSRVSPSHSPARKSPLGLAGPGGGKPKGSLLADRLSTSAPSTNAVVEQMWKARKAEVQRTGRLRHGSTDTTLSQLSSVQLTMDEGFSSQADEEDDSDNDDHSSGDDSGGSDAEQDGVRSPLSPASLNSDEPSIFAGSSKKKGKYFWQYNVQAKGPKGPRMKVTNVPADPHVLADVTDPVFSPDCQLEGVKHAGKARRGDGNDLTPNANKLYNIGVELKKLNRVINELTPPTDVPFNARNKSRKEKNKLASRACRLKKKAQHEANKLKLYGLQQEHKRLLETTVKMRQLCTVKAQGLVNPEEQKQTLDAIIHEADSHRVAGHSADYVNRILRNVAAGVPRGGIDL</sequence>
<organism evidence="3 4">
    <name type="scientific">Varroa destructor</name>
    <name type="common">Honeybee mite</name>
    <dbReference type="NCBI Taxonomy" id="109461"/>
    <lineage>
        <taxon>Eukaryota</taxon>
        <taxon>Metazoa</taxon>
        <taxon>Ecdysozoa</taxon>
        <taxon>Arthropoda</taxon>
        <taxon>Chelicerata</taxon>
        <taxon>Arachnida</taxon>
        <taxon>Acari</taxon>
        <taxon>Parasitiformes</taxon>
        <taxon>Mesostigmata</taxon>
        <taxon>Gamasina</taxon>
        <taxon>Dermanyssoidea</taxon>
        <taxon>Varroidae</taxon>
        <taxon>Varroa</taxon>
    </lineage>
</organism>
<feature type="region of interest" description="Disordered" evidence="1">
    <location>
        <begin position="705"/>
        <end position="754"/>
    </location>
</feature>
<feature type="compositionally biased region" description="Low complexity" evidence="1">
    <location>
        <begin position="373"/>
        <end position="388"/>
    </location>
</feature>
<feature type="region of interest" description="Disordered" evidence="1">
    <location>
        <begin position="254"/>
        <end position="284"/>
    </location>
</feature>
<feature type="compositionally biased region" description="Low complexity" evidence="1">
    <location>
        <begin position="711"/>
        <end position="727"/>
    </location>
</feature>
<evidence type="ECO:0000313" key="3">
    <source>
        <dbReference type="EnsemblMetazoa" id="XP_022671370"/>
    </source>
</evidence>
<feature type="region of interest" description="Disordered" evidence="1">
    <location>
        <begin position="772"/>
        <end position="841"/>
    </location>
</feature>
<feature type="region of interest" description="Disordered" evidence="1">
    <location>
        <begin position="204"/>
        <end position="240"/>
    </location>
</feature>
<dbReference type="Proteomes" id="UP000594260">
    <property type="component" value="Unplaced"/>
</dbReference>
<feature type="region of interest" description="Disordered" evidence="1">
    <location>
        <begin position="411"/>
        <end position="446"/>
    </location>
</feature>
<dbReference type="InParanoid" id="A0A7M7KSK7"/>
<dbReference type="PANTHER" id="PTHR21552:SF2">
    <property type="entry name" value="CREB3 REGULATORY FACTOR"/>
    <property type="match status" value="1"/>
</dbReference>
<dbReference type="PROSITE" id="PS51257">
    <property type="entry name" value="PROKAR_LIPOPROTEIN"/>
    <property type="match status" value="1"/>
</dbReference>
<feature type="compositionally biased region" description="Polar residues" evidence="1">
    <location>
        <begin position="432"/>
        <end position="446"/>
    </location>
</feature>
<dbReference type="GeneID" id="111254614"/>
<evidence type="ECO:0000313" key="4">
    <source>
        <dbReference type="Proteomes" id="UP000594260"/>
    </source>
</evidence>
<feature type="compositionally biased region" description="Basic and acidic residues" evidence="1">
    <location>
        <begin position="31"/>
        <end position="48"/>
    </location>
</feature>
<feature type="domain" description="BZIP" evidence="2">
    <location>
        <begin position="1039"/>
        <end position="1053"/>
    </location>
</feature>
<dbReference type="PANTHER" id="PTHR21552">
    <property type="entry name" value="ADULT RETINA PROTEIN"/>
    <property type="match status" value="1"/>
</dbReference>
<dbReference type="CDD" id="cd14809">
    <property type="entry name" value="bZIP_AUREO-like"/>
    <property type="match status" value="1"/>
</dbReference>
<evidence type="ECO:0000259" key="2">
    <source>
        <dbReference type="PROSITE" id="PS00036"/>
    </source>
</evidence>
<dbReference type="CTD" id="42930"/>
<dbReference type="GO" id="GO:0000977">
    <property type="term" value="F:RNA polymerase II transcription regulatory region sequence-specific DNA binding"/>
    <property type="evidence" value="ECO:0007669"/>
    <property type="project" value="TreeGrafter"/>
</dbReference>
<dbReference type="KEGG" id="vde:111254614"/>
<feature type="compositionally biased region" description="Polar residues" evidence="1">
    <location>
        <begin position="411"/>
        <end position="426"/>
    </location>
</feature>
<dbReference type="RefSeq" id="XP_022671370.1">
    <property type="nucleotide sequence ID" value="XM_022815635.1"/>
</dbReference>
<dbReference type="PROSITE" id="PS00036">
    <property type="entry name" value="BZIP_BASIC"/>
    <property type="match status" value="1"/>
</dbReference>
<evidence type="ECO:0000256" key="1">
    <source>
        <dbReference type="SAM" id="MobiDB-lite"/>
    </source>
</evidence>
<protein>
    <recommendedName>
        <fullName evidence="2">BZIP domain-containing protein</fullName>
    </recommendedName>
</protein>
<feature type="region of interest" description="Disordered" evidence="1">
    <location>
        <begin position="366"/>
        <end position="389"/>
    </location>
</feature>
<feature type="region of interest" description="Disordered" evidence="1">
    <location>
        <begin position="312"/>
        <end position="332"/>
    </location>
</feature>
<dbReference type="GO" id="GO:0006986">
    <property type="term" value="P:response to unfolded protein"/>
    <property type="evidence" value="ECO:0007669"/>
    <property type="project" value="InterPro"/>
</dbReference>
<dbReference type="InterPro" id="IPR039165">
    <property type="entry name" value="CREBRF"/>
</dbReference>
<keyword evidence="4" id="KW-1185">Reference proteome</keyword>
<feature type="compositionally biased region" description="Polar residues" evidence="1">
    <location>
        <begin position="865"/>
        <end position="877"/>
    </location>
</feature>
<dbReference type="GO" id="GO:0005634">
    <property type="term" value="C:nucleus"/>
    <property type="evidence" value="ECO:0007669"/>
    <property type="project" value="TreeGrafter"/>
</dbReference>
<feature type="compositionally biased region" description="Polar residues" evidence="1">
    <location>
        <begin position="264"/>
        <end position="273"/>
    </location>
</feature>
<feature type="region of interest" description="Disordered" evidence="1">
    <location>
        <begin position="854"/>
        <end position="932"/>
    </location>
</feature>
<name>A0A7M7KSK7_VARDE</name>
<proteinExistence type="predicted"/>
<accession>A0A7M7KSK7</accession>
<feature type="compositionally biased region" description="Polar residues" evidence="1">
    <location>
        <begin position="832"/>
        <end position="841"/>
    </location>
</feature>
<dbReference type="OrthoDB" id="8931646at2759"/>
<dbReference type="InterPro" id="IPR004827">
    <property type="entry name" value="bZIP"/>
</dbReference>
<dbReference type="AlphaFoldDB" id="A0A7M7KSK7"/>
<feature type="region of interest" description="Disordered" evidence="1">
    <location>
        <begin position="24"/>
        <end position="53"/>
    </location>
</feature>